<sequence length="235" mass="26372">MELFVDYWDPDVVSQISEYYPIDGFTTNPKILSSANRPIGELIPEYRKLAEKKNLKAFFQVTADKADEMYRQARRFQEYFGDHLIMKIPAVKEGYKTVRLCRQAGITTCITVVHSMPQALMAAKAGASYVAPYVTHIDNIGADSVEVIRDMITAFDTYGYRCKVLGASFRTVAQVDNLAAVGCQAVTIAPEMFEQLITHSSTNESIEGFQKAWTGKFGSRQIDDLLPVKWETATD</sequence>
<proteinExistence type="predicted"/>
<organism evidence="2 3">
    <name type="scientific">Porcincola intestinalis</name>
    <dbReference type="NCBI Taxonomy" id="2606632"/>
    <lineage>
        <taxon>Bacteria</taxon>
        <taxon>Bacillati</taxon>
        <taxon>Bacillota</taxon>
        <taxon>Clostridia</taxon>
        <taxon>Lachnospirales</taxon>
        <taxon>Lachnospiraceae</taxon>
        <taxon>Porcincola</taxon>
    </lineage>
</organism>
<keyword evidence="3" id="KW-1185">Reference proteome</keyword>
<keyword evidence="1" id="KW-0704">Schiff base</keyword>
<dbReference type="Pfam" id="PF00923">
    <property type="entry name" value="TAL_FSA"/>
    <property type="match status" value="1"/>
</dbReference>
<dbReference type="AlphaFoldDB" id="A0A6L5X4W9"/>
<dbReference type="GO" id="GO:0005975">
    <property type="term" value="P:carbohydrate metabolic process"/>
    <property type="evidence" value="ECO:0007669"/>
    <property type="project" value="InterPro"/>
</dbReference>
<evidence type="ECO:0000313" key="2">
    <source>
        <dbReference type="EMBL" id="MSS15250.1"/>
    </source>
</evidence>
<reference evidence="2 3" key="1">
    <citation type="submission" date="2019-08" db="EMBL/GenBank/DDBJ databases">
        <title>In-depth cultivation of the pig gut microbiome towards novel bacterial diversity and tailored functional studies.</title>
        <authorList>
            <person name="Wylensek D."/>
            <person name="Hitch T.C.A."/>
            <person name="Clavel T."/>
        </authorList>
    </citation>
    <scope>NUCLEOTIDE SEQUENCE [LARGE SCALE GENOMIC DNA]</scope>
    <source>
        <strain evidence="2 3">Oil+RF-744-WCA-WT-11</strain>
    </source>
</reference>
<dbReference type="InterPro" id="IPR013785">
    <property type="entry name" value="Aldolase_TIM"/>
</dbReference>
<comment type="caution">
    <text evidence="2">The sequence shown here is derived from an EMBL/GenBank/DDBJ whole genome shotgun (WGS) entry which is preliminary data.</text>
</comment>
<protein>
    <recommendedName>
        <fullName evidence="4">Transaldolase</fullName>
    </recommendedName>
</protein>
<dbReference type="SUPFAM" id="SSF51569">
    <property type="entry name" value="Aldolase"/>
    <property type="match status" value="1"/>
</dbReference>
<dbReference type="InterPro" id="IPR001585">
    <property type="entry name" value="TAL/FSA"/>
</dbReference>
<dbReference type="RefSeq" id="WP_154525890.1">
    <property type="nucleotide sequence ID" value="NZ_VULZ01000009.1"/>
</dbReference>
<evidence type="ECO:0008006" key="4">
    <source>
        <dbReference type="Google" id="ProtNLM"/>
    </source>
</evidence>
<name>A0A6L5X4W9_9FIRM</name>
<gene>
    <name evidence="2" type="ORF">FYJ35_09425</name>
</gene>
<dbReference type="PANTHER" id="PTHR10683:SF40">
    <property type="entry name" value="FRUCTOSE-6-PHOSPHATE ALDOLASE 1-RELATED"/>
    <property type="match status" value="1"/>
</dbReference>
<evidence type="ECO:0000313" key="3">
    <source>
        <dbReference type="Proteomes" id="UP000481852"/>
    </source>
</evidence>
<dbReference type="Proteomes" id="UP000481852">
    <property type="component" value="Unassembled WGS sequence"/>
</dbReference>
<accession>A0A6L5X4W9</accession>
<dbReference type="Gene3D" id="3.20.20.70">
    <property type="entry name" value="Aldolase class I"/>
    <property type="match status" value="1"/>
</dbReference>
<dbReference type="EMBL" id="VULZ01000009">
    <property type="protein sequence ID" value="MSS15250.1"/>
    <property type="molecule type" value="Genomic_DNA"/>
</dbReference>
<evidence type="ECO:0000256" key="1">
    <source>
        <dbReference type="ARBA" id="ARBA00023270"/>
    </source>
</evidence>
<dbReference type="PANTHER" id="PTHR10683">
    <property type="entry name" value="TRANSALDOLASE"/>
    <property type="match status" value="1"/>
</dbReference>